<proteinExistence type="predicted"/>
<gene>
    <name evidence="1" type="ORF">BI308_00555</name>
</gene>
<evidence type="ECO:0000313" key="2">
    <source>
        <dbReference type="Proteomes" id="UP000183940"/>
    </source>
</evidence>
<organism evidence="1 2">
    <name type="scientific">Roseofilum reptotaenium AO1-A</name>
    <dbReference type="NCBI Taxonomy" id="1925591"/>
    <lineage>
        <taxon>Bacteria</taxon>
        <taxon>Bacillati</taxon>
        <taxon>Cyanobacteriota</taxon>
        <taxon>Cyanophyceae</taxon>
        <taxon>Desertifilales</taxon>
        <taxon>Desertifilaceae</taxon>
        <taxon>Roseofilum</taxon>
    </lineage>
</organism>
<comment type="caution">
    <text evidence="1">The sequence shown here is derived from an EMBL/GenBank/DDBJ whole genome shotgun (WGS) entry which is preliminary data.</text>
</comment>
<accession>A0A1L9QYA3</accession>
<dbReference type="Proteomes" id="UP000183940">
    <property type="component" value="Unassembled WGS sequence"/>
</dbReference>
<sequence>MFPGDRLQKLWNYFVAIWWYSDEPRITEKKDRDGNWIYHVYDPLSHQHLMFDSEQEVRVWLEERYYE</sequence>
<protein>
    <submittedName>
        <fullName evidence="1">Uncharacterized protein</fullName>
    </submittedName>
</protein>
<reference evidence="1" key="1">
    <citation type="submission" date="2016-10" db="EMBL/GenBank/DDBJ databases">
        <title>CRISPR-Cas defence system in Roseofilum reptotaenium: evidence of a bacteriophage-cyanobacterium arms race in the coral black band disease.</title>
        <authorList>
            <person name="Buerger P."/>
            <person name="Wood-Charlson E.M."/>
            <person name="Weynberg K.D."/>
            <person name="Willis B."/>
            <person name="Van Oppen M.J."/>
        </authorList>
    </citation>
    <scope>NUCLEOTIDE SEQUENCE [LARGE SCALE GENOMIC DNA]</scope>
    <source>
        <strain evidence="1">AO1-A</strain>
    </source>
</reference>
<dbReference type="EMBL" id="MLAW01000001">
    <property type="protein sequence ID" value="OJJ27644.1"/>
    <property type="molecule type" value="Genomic_DNA"/>
</dbReference>
<name>A0A1L9QYA3_9CYAN</name>
<keyword evidence="2" id="KW-1185">Reference proteome</keyword>
<dbReference type="AlphaFoldDB" id="A0A1L9QYA3"/>
<evidence type="ECO:0000313" key="1">
    <source>
        <dbReference type="EMBL" id="OJJ27644.1"/>
    </source>
</evidence>